<keyword evidence="1" id="KW-1133">Transmembrane helix</keyword>
<gene>
    <name evidence="2" type="ORF">KYK27_13120</name>
</gene>
<sequence>MNMDNFWAGFGIIGIIIGLVLLVLYCWSVVWAYKDANRRGKPGWMVAILVALMSWPLGLVLWLLFRPNTTNLSHE</sequence>
<dbReference type="Proteomes" id="UP000774935">
    <property type="component" value="Unassembled WGS sequence"/>
</dbReference>
<evidence type="ECO:0008006" key="4">
    <source>
        <dbReference type="Google" id="ProtNLM"/>
    </source>
</evidence>
<comment type="caution">
    <text evidence="2">The sequence shown here is derived from an EMBL/GenBank/DDBJ whole genome shotgun (WGS) entry which is preliminary data.</text>
</comment>
<feature type="transmembrane region" description="Helical" evidence="1">
    <location>
        <begin position="44"/>
        <end position="65"/>
    </location>
</feature>
<keyword evidence="3" id="KW-1185">Reference proteome</keyword>
<accession>A0ABS6XDN8</accession>
<proteinExistence type="predicted"/>
<keyword evidence="1" id="KW-0812">Transmembrane</keyword>
<keyword evidence="1" id="KW-0472">Membrane</keyword>
<evidence type="ECO:0000313" key="2">
    <source>
        <dbReference type="EMBL" id="MBW3365996.1"/>
    </source>
</evidence>
<protein>
    <recommendedName>
        <fullName evidence="4">Cardiolipin synthase N-terminal domain-containing protein</fullName>
    </recommendedName>
</protein>
<dbReference type="EMBL" id="JAHWXQ010000003">
    <property type="protein sequence ID" value="MBW3365996.1"/>
    <property type="molecule type" value="Genomic_DNA"/>
</dbReference>
<name>A0ABS6XDN8_9BACT</name>
<reference evidence="2 3" key="1">
    <citation type="submission" date="2021-07" db="EMBL/GenBank/DDBJ databases">
        <authorList>
            <person name="Kim M.K."/>
        </authorList>
    </citation>
    <scope>NUCLEOTIDE SEQUENCE [LARGE SCALE GENOMIC DNA]</scope>
    <source>
        <strain evidence="2 3">HLY7-15</strain>
    </source>
</reference>
<evidence type="ECO:0000313" key="3">
    <source>
        <dbReference type="Proteomes" id="UP000774935"/>
    </source>
</evidence>
<organism evidence="2 3">
    <name type="scientific">Pontibacter populi</name>
    <dbReference type="NCBI Taxonomy" id="890055"/>
    <lineage>
        <taxon>Bacteria</taxon>
        <taxon>Pseudomonadati</taxon>
        <taxon>Bacteroidota</taxon>
        <taxon>Cytophagia</taxon>
        <taxon>Cytophagales</taxon>
        <taxon>Hymenobacteraceae</taxon>
        <taxon>Pontibacter</taxon>
    </lineage>
</organism>
<evidence type="ECO:0000256" key="1">
    <source>
        <dbReference type="SAM" id="Phobius"/>
    </source>
</evidence>
<feature type="transmembrane region" description="Helical" evidence="1">
    <location>
        <begin position="6"/>
        <end position="32"/>
    </location>
</feature>